<organism evidence="1 2">
    <name type="scientific">Chryseosolibacter indicus</name>
    <dbReference type="NCBI Taxonomy" id="2782351"/>
    <lineage>
        <taxon>Bacteria</taxon>
        <taxon>Pseudomonadati</taxon>
        <taxon>Bacteroidota</taxon>
        <taxon>Cytophagia</taxon>
        <taxon>Cytophagales</taxon>
        <taxon>Chryseotaleaceae</taxon>
        <taxon>Chryseosolibacter</taxon>
    </lineage>
</organism>
<dbReference type="SUPFAM" id="SSF63829">
    <property type="entry name" value="Calcium-dependent phosphotriesterase"/>
    <property type="match status" value="1"/>
</dbReference>
<comment type="caution">
    <text evidence="1">The sequence shown here is derived from an EMBL/GenBank/DDBJ whole genome shotgun (WGS) entry which is preliminary data.</text>
</comment>
<gene>
    <name evidence="1" type="ORF">KK060_19980</name>
</gene>
<evidence type="ECO:0008006" key="3">
    <source>
        <dbReference type="Google" id="ProtNLM"/>
    </source>
</evidence>
<reference evidence="1 2" key="1">
    <citation type="submission" date="2021-05" db="EMBL/GenBank/DDBJ databases">
        <title>A Polyphasic approach of four new species of the genus Ohtaekwangia: Ohtaekwangia histidinii sp. nov., Ohtaekwangia cretensis sp. nov., Ohtaekwangia indiensis sp. nov., Ohtaekwangia reichenbachii sp. nov. from diverse environment.</title>
        <authorList>
            <person name="Octaviana S."/>
        </authorList>
    </citation>
    <scope>NUCLEOTIDE SEQUENCE [LARGE SCALE GENOMIC DNA]</scope>
    <source>
        <strain evidence="1 2">PWU20</strain>
    </source>
</reference>
<evidence type="ECO:0000313" key="1">
    <source>
        <dbReference type="EMBL" id="MBT1705580.1"/>
    </source>
</evidence>
<dbReference type="RefSeq" id="WP_254155556.1">
    <property type="nucleotide sequence ID" value="NZ_JAHESD010000060.1"/>
</dbReference>
<dbReference type="Gene3D" id="2.130.10.10">
    <property type="entry name" value="YVTN repeat-like/Quinoprotein amine dehydrogenase"/>
    <property type="match status" value="3"/>
</dbReference>
<sequence length="667" mass="74871">MKYDDLKRWDYDLWMRVGEIAMIILILSLHPANGQDLSYRQYTVKDGLPGSTVYHALQDQNGFMWFATNQGVSRFDGKAFKNYSKKDGLPDDEVLKLFVDRSNNVWLVSALGIASVIHNDSVTQFTKFPGVIAVAEDVLTDSVYFICKGDNNNGKYYAVYASLNKPDKWNFSGRVRDHYQEWPVLRASSPDKGINFYFLEKEGQGPVLLMKSSSWTTSHSFSCSINGIQRAFDPASFFCLTPDKAGLVFHTFDSLYYIKGNKKLALLPVKDLNMETGIPSVFCENDSTLWVCTRKQGILRIENFLTPQKHFTSFFEKSFCTSIMKDHEGGYWITTHSDGVYYLPNLNFRSLRVSGDIEPKNVKCITVLDQHTAAAGFDDGNVMLVNLKTLRTSLFGDWYTLNRNNRILNIAPYLNDHFLVAGDAGLFKLTRTGQYQKITNLLNAAKDVFVLPDSSIRIALTLGMVSTRPKEGKIFSGRVTCVNGIGTKCYWGTQQGVYTIVNGSPMNLGDKHKELRGIINHLAFAPDSSLWVSTQDGVAVLKDGIVTMIGKELGLPSNTCKHICFDRNTAWVSTNMGICRIDYQWKGSKLKLSISDITEEDGLISNDVNQTTTTEKHVWAATARGITFFDKDFVSQSIIRPLINITRGEAGKKVLAVSDTIILKYPE</sequence>
<dbReference type="SUPFAM" id="SSF50978">
    <property type="entry name" value="WD40 repeat-like"/>
    <property type="match status" value="1"/>
</dbReference>
<proteinExistence type="predicted"/>
<dbReference type="InterPro" id="IPR036322">
    <property type="entry name" value="WD40_repeat_dom_sf"/>
</dbReference>
<keyword evidence="2" id="KW-1185">Reference proteome</keyword>
<dbReference type="InterPro" id="IPR015943">
    <property type="entry name" value="WD40/YVTN_repeat-like_dom_sf"/>
</dbReference>
<dbReference type="EMBL" id="JAHESD010000060">
    <property type="protein sequence ID" value="MBT1705580.1"/>
    <property type="molecule type" value="Genomic_DNA"/>
</dbReference>
<name>A0ABS5VVX2_9BACT</name>
<accession>A0ABS5VVX2</accession>
<dbReference type="InterPro" id="IPR011110">
    <property type="entry name" value="Reg_prop"/>
</dbReference>
<feature type="non-terminal residue" evidence="1">
    <location>
        <position position="667"/>
    </location>
</feature>
<evidence type="ECO:0000313" key="2">
    <source>
        <dbReference type="Proteomes" id="UP000772618"/>
    </source>
</evidence>
<protein>
    <recommendedName>
        <fullName evidence="3">Two component regulator propeller</fullName>
    </recommendedName>
</protein>
<dbReference type="Pfam" id="PF07494">
    <property type="entry name" value="Reg_prop"/>
    <property type="match status" value="1"/>
</dbReference>
<dbReference type="Proteomes" id="UP000772618">
    <property type="component" value="Unassembled WGS sequence"/>
</dbReference>